<dbReference type="InterPro" id="IPR023772">
    <property type="entry name" value="DNA-bd_HTH_TetR-type_CS"/>
</dbReference>
<keyword evidence="1 2" id="KW-0238">DNA-binding</keyword>
<dbReference type="SUPFAM" id="SSF48498">
    <property type="entry name" value="Tetracyclin repressor-like, C-terminal domain"/>
    <property type="match status" value="1"/>
</dbReference>
<organism evidence="4 5">
    <name type="scientific">Zhongshania marina</name>
    <dbReference type="NCBI Taxonomy" id="2304603"/>
    <lineage>
        <taxon>Bacteria</taxon>
        <taxon>Pseudomonadati</taxon>
        <taxon>Pseudomonadota</taxon>
        <taxon>Gammaproteobacteria</taxon>
        <taxon>Cellvibrionales</taxon>
        <taxon>Spongiibacteraceae</taxon>
        <taxon>Zhongshania</taxon>
    </lineage>
</organism>
<dbReference type="EMBL" id="PQGG01000029">
    <property type="protein sequence ID" value="POP52323.1"/>
    <property type="molecule type" value="Genomic_DNA"/>
</dbReference>
<evidence type="ECO:0000313" key="4">
    <source>
        <dbReference type="EMBL" id="POP52323.1"/>
    </source>
</evidence>
<name>A0A2S4HEA2_9GAMM</name>
<feature type="DNA-binding region" description="H-T-H motif" evidence="2">
    <location>
        <begin position="43"/>
        <end position="62"/>
    </location>
</feature>
<dbReference type="GO" id="GO:0003700">
    <property type="term" value="F:DNA-binding transcription factor activity"/>
    <property type="evidence" value="ECO:0007669"/>
    <property type="project" value="TreeGrafter"/>
</dbReference>
<dbReference type="AlphaFoldDB" id="A0A2S4HEA2"/>
<dbReference type="PROSITE" id="PS01081">
    <property type="entry name" value="HTH_TETR_1"/>
    <property type="match status" value="1"/>
</dbReference>
<evidence type="ECO:0000256" key="2">
    <source>
        <dbReference type="PROSITE-ProRule" id="PRU00335"/>
    </source>
</evidence>
<dbReference type="GO" id="GO:0000976">
    <property type="term" value="F:transcription cis-regulatory region binding"/>
    <property type="evidence" value="ECO:0007669"/>
    <property type="project" value="TreeGrafter"/>
</dbReference>
<dbReference type="PANTHER" id="PTHR30055">
    <property type="entry name" value="HTH-TYPE TRANSCRIPTIONAL REGULATOR RUTR"/>
    <property type="match status" value="1"/>
</dbReference>
<dbReference type="PANTHER" id="PTHR30055:SF226">
    <property type="entry name" value="HTH-TYPE TRANSCRIPTIONAL REGULATOR PKSA"/>
    <property type="match status" value="1"/>
</dbReference>
<dbReference type="InterPro" id="IPR009057">
    <property type="entry name" value="Homeodomain-like_sf"/>
</dbReference>
<gene>
    <name evidence="4" type="ORF">C0068_12360</name>
</gene>
<dbReference type="Pfam" id="PF00440">
    <property type="entry name" value="TetR_N"/>
    <property type="match status" value="1"/>
</dbReference>
<sequence>MNLTTSPRKRGRPKKSEAPALSIEQLLDASAVIFARDGYDGVSLRKLQDELDVSYTFFHHYFSSKEQLWQAVVDRLCGATTAKVLAALQHIDDDHNELDALKEGIAVYIRSAFEHPALYHICQQESLREGPRLSYIHKHYFEPAWQLIGSMVERVDSLGLIKNIPTETLFFVVQSATAPVVQLPFYQRLTGKAELDPEFVETHIQQSIDLLFHGWHK</sequence>
<dbReference type="InterPro" id="IPR036271">
    <property type="entry name" value="Tet_transcr_reg_TetR-rel_C_sf"/>
</dbReference>
<accession>A0A2S4HEA2</accession>
<reference evidence="4" key="1">
    <citation type="submission" date="2018-01" db="EMBL/GenBank/DDBJ databases">
        <authorList>
            <person name="Yu X.-D."/>
        </authorList>
    </citation>
    <scope>NUCLEOTIDE SEQUENCE</scope>
    <source>
        <strain evidence="4">ZX-21</strain>
    </source>
</reference>
<evidence type="ECO:0000313" key="5">
    <source>
        <dbReference type="Proteomes" id="UP000237222"/>
    </source>
</evidence>
<feature type="domain" description="HTH tetR-type" evidence="3">
    <location>
        <begin position="20"/>
        <end position="80"/>
    </location>
</feature>
<dbReference type="OrthoDB" id="9151800at2"/>
<evidence type="ECO:0000256" key="1">
    <source>
        <dbReference type="ARBA" id="ARBA00023125"/>
    </source>
</evidence>
<dbReference type="Gene3D" id="1.10.357.10">
    <property type="entry name" value="Tetracycline Repressor, domain 2"/>
    <property type="match status" value="1"/>
</dbReference>
<dbReference type="Proteomes" id="UP000237222">
    <property type="component" value="Unassembled WGS sequence"/>
</dbReference>
<dbReference type="RefSeq" id="WP_103684782.1">
    <property type="nucleotide sequence ID" value="NZ_PQGG01000029.1"/>
</dbReference>
<dbReference type="InterPro" id="IPR050109">
    <property type="entry name" value="HTH-type_TetR-like_transc_reg"/>
</dbReference>
<dbReference type="Gene3D" id="1.10.10.60">
    <property type="entry name" value="Homeodomain-like"/>
    <property type="match status" value="1"/>
</dbReference>
<comment type="caution">
    <text evidence="4">The sequence shown here is derived from an EMBL/GenBank/DDBJ whole genome shotgun (WGS) entry which is preliminary data.</text>
</comment>
<proteinExistence type="predicted"/>
<dbReference type="InterPro" id="IPR001647">
    <property type="entry name" value="HTH_TetR"/>
</dbReference>
<evidence type="ECO:0000259" key="3">
    <source>
        <dbReference type="PROSITE" id="PS50977"/>
    </source>
</evidence>
<dbReference type="SUPFAM" id="SSF46689">
    <property type="entry name" value="Homeodomain-like"/>
    <property type="match status" value="1"/>
</dbReference>
<protein>
    <recommendedName>
        <fullName evidence="3">HTH tetR-type domain-containing protein</fullName>
    </recommendedName>
</protein>
<dbReference type="PROSITE" id="PS50977">
    <property type="entry name" value="HTH_TETR_2"/>
    <property type="match status" value="1"/>
</dbReference>